<feature type="compositionally biased region" description="Gly residues" evidence="1">
    <location>
        <begin position="50"/>
        <end position="61"/>
    </location>
</feature>
<proteinExistence type="predicted"/>
<dbReference type="InParanoid" id="A0A6C2YRM7"/>
<accession>A0A6C2YRM7</accession>
<dbReference type="EMBL" id="LR593887">
    <property type="protein sequence ID" value="VTS05389.1"/>
    <property type="molecule type" value="Genomic_DNA"/>
</dbReference>
<keyword evidence="2" id="KW-0732">Signal</keyword>
<dbReference type="AlphaFoldDB" id="A0A6C2YRM7"/>
<organism evidence="3">
    <name type="scientific">Tuwongella immobilis</name>
    <dbReference type="NCBI Taxonomy" id="692036"/>
    <lineage>
        <taxon>Bacteria</taxon>
        <taxon>Pseudomonadati</taxon>
        <taxon>Planctomycetota</taxon>
        <taxon>Planctomycetia</taxon>
        <taxon>Gemmatales</taxon>
        <taxon>Gemmataceae</taxon>
        <taxon>Tuwongella</taxon>
    </lineage>
</organism>
<protein>
    <submittedName>
        <fullName evidence="3">Uncharacterized protein</fullName>
    </submittedName>
</protein>
<keyword evidence="4" id="KW-1185">Reference proteome</keyword>
<dbReference type="PROSITE" id="PS51257">
    <property type="entry name" value="PROKAR_LIPOPROTEIN"/>
    <property type="match status" value="1"/>
</dbReference>
<gene>
    <name evidence="3" type="ORF">GMBLW1_51820</name>
</gene>
<dbReference type="RefSeq" id="WP_162659150.1">
    <property type="nucleotide sequence ID" value="NZ_LR593887.1"/>
</dbReference>
<dbReference type="Proteomes" id="UP000464378">
    <property type="component" value="Chromosome"/>
</dbReference>
<evidence type="ECO:0000256" key="1">
    <source>
        <dbReference type="SAM" id="MobiDB-lite"/>
    </source>
</evidence>
<dbReference type="EMBL" id="LR586016">
    <property type="protein sequence ID" value="VIP04011.1"/>
    <property type="molecule type" value="Genomic_DNA"/>
</dbReference>
<evidence type="ECO:0000256" key="2">
    <source>
        <dbReference type="SAM" id="SignalP"/>
    </source>
</evidence>
<evidence type="ECO:0000313" key="4">
    <source>
        <dbReference type="Proteomes" id="UP000464378"/>
    </source>
</evidence>
<evidence type="ECO:0000313" key="3">
    <source>
        <dbReference type="EMBL" id="VIP04011.1"/>
    </source>
</evidence>
<feature type="region of interest" description="Disordered" evidence="1">
    <location>
        <begin position="25"/>
        <end position="61"/>
    </location>
</feature>
<feature type="chain" id="PRO_5036172808" evidence="2">
    <location>
        <begin position="24"/>
        <end position="61"/>
    </location>
</feature>
<feature type="signal peptide" evidence="2">
    <location>
        <begin position="1"/>
        <end position="23"/>
    </location>
</feature>
<dbReference type="KEGG" id="tim:GMBLW1_51820"/>
<sequence length="61" mass="6241">MTTWIRRLMVAMVFASVMLTGCGGSDVDEKQPKLAGPPDPRIKGPAAIGGTKGGTGEATLP</sequence>
<reference evidence="3" key="1">
    <citation type="submission" date="2019-04" db="EMBL/GenBank/DDBJ databases">
        <authorList>
            <consortium name="Science for Life Laboratories"/>
        </authorList>
    </citation>
    <scope>NUCLEOTIDE SEQUENCE</scope>
    <source>
        <strain evidence="3">MBLW1</strain>
    </source>
</reference>
<name>A0A6C2YRM7_9BACT</name>